<dbReference type="EMBL" id="BTFW01000001">
    <property type="protein sequence ID" value="GMM62307.1"/>
    <property type="molecule type" value="Genomic_DNA"/>
</dbReference>
<accession>A0ABQ6PCS5</accession>
<feature type="region of interest" description="Disordered" evidence="1">
    <location>
        <begin position="74"/>
        <end position="101"/>
    </location>
</feature>
<dbReference type="Gene3D" id="3.40.1360.10">
    <property type="match status" value="1"/>
</dbReference>
<evidence type="ECO:0000313" key="3">
    <source>
        <dbReference type="Proteomes" id="UP001187221"/>
    </source>
</evidence>
<name>A0ABQ6PCS5_9SPHN</name>
<dbReference type="SUPFAM" id="SSF56731">
    <property type="entry name" value="DNA primase core"/>
    <property type="match status" value="1"/>
</dbReference>
<organism evidence="2 3">
    <name type="scientific">Novosphingobium pituita</name>
    <dbReference type="NCBI Taxonomy" id="3056842"/>
    <lineage>
        <taxon>Bacteria</taxon>
        <taxon>Pseudomonadati</taxon>
        <taxon>Pseudomonadota</taxon>
        <taxon>Alphaproteobacteria</taxon>
        <taxon>Sphingomonadales</taxon>
        <taxon>Sphingomonadaceae</taxon>
        <taxon>Novosphingobium</taxon>
    </lineage>
</organism>
<keyword evidence="3" id="KW-1185">Reference proteome</keyword>
<evidence type="ECO:0000256" key="1">
    <source>
        <dbReference type="SAM" id="MobiDB-lite"/>
    </source>
</evidence>
<dbReference type="Gene3D" id="3.90.580.10">
    <property type="entry name" value="Zinc finger, CHC2-type domain"/>
    <property type="match status" value="1"/>
</dbReference>
<dbReference type="InterPro" id="IPR036977">
    <property type="entry name" value="DNA_primase_Znf_CHC2"/>
</dbReference>
<gene>
    <name evidence="2" type="ORF">NUTIK01_30840</name>
</gene>
<protein>
    <recommendedName>
        <fullName evidence="4">Toprim domain-containing protein</fullName>
    </recommendedName>
</protein>
<reference evidence="2 3" key="1">
    <citation type="submission" date="2023-06" db="EMBL/GenBank/DDBJ databases">
        <title>Draft genome sequence of Novosphingobium sp. strain IK01.</title>
        <authorList>
            <person name="Hatamoto M."/>
            <person name="Ikarashi T."/>
            <person name="Yamaguchi T."/>
        </authorList>
    </citation>
    <scope>NUCLEOTIDE SEQUENCE [LARGE SCALE GENOMIC DNA]</scope>
    <source>
        <strain evidence="2 3">IK01</strain>
    </source>
</reference>
<evidence type="ECO:0000313" key="2">
    <source>
        <dbReference type="EMBL" id="GMM62307.1"/>
    </source>
</evidence>
<proteinExistence type="predicted"/>
<dbReference type="Proteomes" id="UP001187221">
    <property type="component" value="Unassembled WGS sequence"/>
</dbReference>
<comment type="caution">
    <text evidence="2">The sequence shown here is derived from an EMBL/GenBank/DDBJ whole genome shotgun (WGS) entry which is preliminary data.</text>
</comment>
<dbReference type="SUPFAM" id="SSF57783">
    <property type="entry name" value="Zinc beta-ribbon"/>
    <property type="match status" value="1"/>
</dbReference>
<dbReference type="CDD" id="cd01029">
    <property type="entry name" value="TOPRIM_primases"/>
    <property type="match status" value="1"/>
</dbReference>
<sequence>MSQAAHVAKALDPNVRESGDGYMVRCPAHNDNTASLKVSDGKEGKLLVHCHAGCEPLTVIDAIKARGLWPDAGPHHRPRSAGGTATIANDNLGSQRGGKAKQGGGKIVATYDYFDHITGELLMQVVRYEPKGFSQRRPDPDRPNEWARTVPAECRTLYNAARAYNAKGVVLIVEGEKDVDNLAEIGIVATCNPGGAEKWQDNYNEILRDKDVVLVPDNDAPGAKHANKVGAALLGIAKSIRILHLPGLPEKGDISDWLAVEDNDKDALLELIDRAPDWAPPVAPAKSVDVEAIINRQEVATESDFPFLCLGYNKGSYYYLPRETQQVVELSAGAHTKNNLLSLADLSFWASNFDTGKRGAFDVDAAMNAMMRACAKKGIFSMELLRGRGAWWDDGRIVLHCGDRAYVDRTPHAPSAVKSRFVYEVGLPMRAAIDKPLTVNEAKLYLDHIQRMPFARDLDAVMMAGWTVCAHIGGVLNWRPHIWLVGAKGTGKSYVMDRVVKPLFGPEHCLAVASSTTEAGLRQSLGSDAVPVLFDEAEGQDQTAVARIQRILETVRQSSSETGAKIAKGTTTGAALSFQIRSCFMFASINASIVQQSDRSRITVVELKADRQRYNLEQFNRFGQFLADDEYAQRYQARAIALAPVIRHNAEIFSMVAAAKLGEQRAGDQYGALLAGAYSLSSDSKVTVEQAEAWLAQFDLAEDKAEVESMSDEQACLQHILQQVVKGADMSLGKRDLTVGELIDYAMNEVPGDGELSNALCAQRALGRVGLRLDNTGDGLLIANNSDGLKRLLANTPWSTNWNKVLKRLPGAKAADVTYFGFSGSESRAAWVPLPRH</sequence>
<evidence type="ECO:0008006" key="4">
    <source>
        <dbReference type="Google" id="ProtNLM"/>
    </source>
</evidence>
<dbReference type="InterPro" id="IPR034154">
    <property type="entry name" value="TOPRIM_DnaG/twinkle"/>
</dbReference>